<dbReference type="OrthoDB" id="9789418at2"/>
<evidence type="ECO:0000313" key="3">
    <source>
        <dbReference type="Proteomes" id="UP000002427"/>
    </source>
</evidence>
<comment type="similarity">
    <text evidence="1">Belongs to the DsrF/TusC family.</text>
</comment>
<keyword evidence="3" id="KW-1185">Reference proteome</keyword>
<dbReference type="STRING" id="374463.BCI_0490"/>
<dbReference type="NCBIfam" id="NF001238">
    <property type="entry name" value="PRK00211.1"/>
    <property type="match status" value="1"/>
</dbReference>
<evidence type="ECO:0000256" key="1">
    <source>
        <dbReference type="ARBA" id="ARBA00005996"/>
    </source>
</evidence>
<dbReference type="NCBIfam" id="TIGR03010">
    <property type="entry name" value="sulf_tusC_dsrF"/>
    <property type="match status" value="1"/>
</dbReference>
<proteinExistence type="inferred from homology"/>
<reference evidence="2 3" key="1">
    <citation type="journal article" date="2006" name="PLoS Biol.">
        <title>Metabolic complementarity and genomics of the dual bacterial symbiosis of sharpshooters.</title>
        <authorList>
            <person name="Wu D."/>
            <person name="Daugherty S.C."/>
            <person name="Van Aken S.E."/>
            <person name="Pai G.H."/>
            <person name="Watkins K.L."/>
            <person name="Khouri H."/>
            <person name="Tallon L.J."/>
            <person name="Zaborsky J.M."/>
            <person name="Dunbar H.E."/>
            <person name="Tran P.L."/>
            <person name="Moran N.A."/>
            <person name="Eisen J.A."/>
        </authorList>
    </citation>
    <scope>NUCLEOTIDE SEQUENCE [LARGE SCALE GENOMIC DNA]</scope>
    <source>
        <strain evidence="2">Hc</strain>
    </source>
</reference>
<organism evidence="2 3">
    <name type="scientific">Baumannia cicadellinicola subsp. Homalodisca coagulata</name>
    <dbReference type="NCBI Taxonomy" id="374463"/>
    <lineage>
        <taxon>Bacteria</taxon>
        <taxon>Pseudomonadati</taxon>
        <taxon>Pseudomonadota</taxon>
        <taxon>Gammaproteobacteria</taxon>
        <taxon>Candidatus Palibaumannia</taxon>
    </lineage>
</organism>
<dbReference type="AlphaFoldDB" id="Q1LSY9"/>
<dbReference type="EMBL" id="CP000238">
    <property type="protein sequence ID" value="ABF14154.1"/>
    <property type="molecule type" value="Genomic_DNA"/>
</dbReference>
<dbReference type="InterPro" id="IPR027396">
    <property type="entry name" value="DsrEFH-like"/>
</dbReference>
<dbReference type="InterPro" id="IPR017462">
    <property type="entry name" value="Sulphur_relay_TusC/DsrF"/>
</dbReference>
<dbReference type="InterPro" id="IPR003787">
    <property type="entry name" value="Sulphur_relay_DsrE/F-like"/>
</dbReference>
<dbReference type="RefSeq" id="WP_011520658.1">
    <property type="nucleotide sequence ID" value="NC_007984.1"/>
</dbReference>
<dbReference type="Gene3D" id="3.40.1260.10">
    <property type="entry name" value="DsrEFH-like"/>
    <property type="match status" value="1"/>
</dbReference>
<dbReference type="HOGENOM" id="CLU_155943_1_0_6"/>
<name>Q1LSY9_BAUCH</name>
<dbReference type="PANTHER" id="PTHR38780">
    <property type="entry name" value="PROTEIN TUSC"/>
    <property type="match status" value="1"/>
</dbReference>
<dbReference type="Pfam" id="PF02635">
    <property type="entry name" value="DsrE"/>
    <property type="match status" value="1"/>
</dbReference>
<accession>Q1LSY9</accession>
<sequence>MKSIAVMFTHGPHFNASGREGLDTILAISAICQKIGIFFIADGIFLLLPNQEPAKILAKNFVNLFKILPLYEINCLYLYANSAIQRGFNMQTNLILEVEWLQTDIWNKKLSAYNHVLTF</sequence>
<protein>
    <submittedName>
        <fullName evidence="2">Intracellular reduction protein DsrF</fullName>
    </submittedName>
</protein>
<dbReference type="Proteomes" id="UP000002427">
    <property type="component" value="Chromosome"/>
</dbReference>
<gene>
    <name evidence="2" type="primary">dsrF</name>
    <name evidence="2" type="ordered locus">BCI_0490</name>
</gene>
<dbReference type="PANTHER" id="PTHR38780:SF1">
    <property type="entry name" value="PROTEIN TUSC"/>
    <property type="match status" value="1"/>
</dbReference>
<dbReference type="KEGG" id="bci:BCI_0490"/>
<dbReference type="SUPFAM" id="SSF75169">
    <property type="entry name" value="DsrEFH-like"/>
    <property type="match status" value="1"/>
</dbReference>
<evidence type="ECO:0000313" key="2">
    <source>
        <dbReference type="EMBL" id="ABF14154.1"/>
    </source>
</evidence>